<feature type="region of interest" description="Disordered" evidence="1">
    <location>
        <begin position="317"/>
        <end position="368"/>
    </location>
</feature>
<name>A0ABD3GPF2_9MARC</name>
<feature type="compositionally biased region" description="Polar residues" evidence="1">
    <location>
        <begin position="1012"/>
        <end position="1033"/>
    </location>
</feature>
<feature type="compositionally biased region" description="Polar residues" evidence="1">
    <location>
        <begin position="965"/>
        <end position="984"/>
    </location>
</feature>
<feature type="compositionally biased region" description="Low complexity" evidence="1">
    <location>
        <begin position="955"/>
        <end position="964"/>
    </location>
</feature>
<feature type="region of interest" description="Disordered" evidence="1">
    <location>
        <begin position="860"/>
        <end position="1115"/>
    </location>
</feature>
<protein>
    <submittedName>
        <fullName evidence="2">Uncharacterized protein</fullName>
    </submittedName>
</protein>
<evidence type="ECO:0000256" key="1">
    <source>
        <dbReference type="SAM" id="MobiDB-lite"/>
    </source>
</evidence>
<evidence type="ECO:0000313" key="2">
    <source>
        <dbReference type="EMBL" id="KAL3680032.1"/>
    </source>
</evidence>
<feature type="compositionally biased region" description="Low complexity" evidence="1">
    <location>
        <begin position="904"/>
        <end position="914"/>
    </location>
</feature>
<gene>
    <name evidence="2" type="ORF">R1sor_022988</name>
</gene>
<feature type="compositionally biased region" description="Polar residues" evidence="1">
    <location>
        <begin position="689"/>
        <end position="701"/>
    </location>
</feature>
<feature type="compositionally biased region" description="Polar residues" evidence="1">
    <location>
        <begin position="728"/>
        <end position="738"/>
    </location>
</feature>
<evidence type="ECO:0000313" key="3">
    <source>
        <dbReference type="Proteomes" id="UP001633002"/>
    </source>
</evidence>
<proteinExistence type="predicted"/>
<feature type="region of interest" description="Disordered" evidence="1">
    <location>
        <begin position="836"/>
        <end position="855"/>
    </location>
</feature>
<keyword evidence="3" id="KW-1185">Reference proteome</keyword>
<accession>A0ABD3GPF2</accession>
<feature type="compositionally biased region" description="Low complexity" evidence="1">
    <location>
        <begin position="1039"/>
        <end position="1054"/>
    </location>
</feature>
<comment type="caution">
    <text evidence="2">The sequence shown here is derived from an EMBL/GenBank/DDBJ whole genome shotgun (WGS) entry which is preliminary data.</text>
</comment>
<feature type="compositionally biased region" description="Basic and acidic residues" evidence="1">
    <location>
        <begin position="1068"/>
        <end position="1077"/>
    </location>
</feature>
<dbReference type="Proteomes" id="UP001633002">
    <property type="component" value="Unassembled WGS sequence"/>
</dbReference>
<feature type="region of interest" description="Disordered" evidence="1">
    <location>
        <begin position="238"/>
        <end position="268"/>
    </location>
</feature>
<feature type="compositionally biased region" description="Polar residues" evidence="1">
    <location>
        <begin position="594"/>
        <end position="604"/>
    </location>
</feature>
<feature type="compositionally biased region" description="Polar residues" evidence="1">
    <location>
        <begin position="668"/>
        <end position="677"/>
    </location>
</feature>
<dbReference type="AlphaFoldDB" id="A0ABD3GPF2"/>
<reference evidence="2 3" key="1">
    <citation type="submission" date="2024-09" db="EMBL/GenBank/DDBJ databases">
        <title>Chromosome-scale assembly of Riccia sorocarpa.</title>
        <authorList>
            <person name="Paukszto L."/>
        </authorList>
    </citation>
    <scope>NUCLEOTIDE SEQUENCE [LARGE SCALE GENOMIC DNA]</scope>
    <source>
        <strain evidence="2">LP-2024</strain>
        <tissue evidence="2">Aerial parts of the thallus</tissue>
    </source>
</reference>
<feature type="compositionally biased region" description="Basic and acidic residues" evidence="1">
    <location>
        <begin position="739"/>
        <end position="764"/>
    </location>
</feature>
<feature type="compositionally biased region" description="Polar residues" evidence="1">
    <location>
        <begin position="1078"/>
        <end position="1100"/>
    </location>
</feature>
<dbReference type="EMBL" id="JBJQOH010000007">
    <property type="protein sequence ID" value="KAL3680032.1"/>
    <property type="molecule type" value="Genomic_DNA"/>
</dbReference>
<feature type="compositionally biased region" description="Basic and acidic residues" evidence="1">
    <location>
        <begin position="574"/>
        <end position="593"/>
    </location>
</feature>
<feature type="compositionally biased region" description="Low complexity" evidence="1">
    <location>
        <begin position="647"/>
        <end position="667"/>
    </location>
</feature>
<feature type="compositionally biased region" description="Low complexity" evidence="1">
    <location>
        <begin position="335"/>
        <end position="347"/>
    </location>
</feature>
<feature type="region of interest" description="Disordered" evidence="1">
    <location>
        <begin position="515"/>
        <end position="789"/>
    </location>
</feature>
<sequence length="1151" mass="124491">MACCFMTGELPSELRILGHDVPDTVIVSCLSQLQLSGYEKPSSLVTSRAANDRSSPVSCVRAGKFTRHEHGPPVPGDRDFRQGSDCIFSSCTLATEIQGLKKMLRVMGETKDELIGSPGPVKRRNALVEEDGDAGKLFSEWRLVGRTLRPIDNNVVSAFAQNAKGDNQFFEPLVYPVANENAKGDNQFFEPLVPFSTHEHAEPTKPLLVSDSIRPSVNHANMKKIHDSETEVSTFLNEHPGAVGDSGKPASDVSQTANEVAETGKSMSRKLEVKARKLDGCQEPDATRLLVDGVTSQAKSPERKEVRKFIEKKVVGSEAVGSKGGSDQSEEEDTTSSAASITSSDTLTTEEEDNASGGQGRGKRSSAEYLREERIRKAAIEAGVSYYHDGVVYRENIVYDMIRSPSSGTQEDMLDSNHDLEEYPKTAPRKKSYNPELLSLSNDHFLEAFEKTLAELDPMDTIEQETFASVTRQQSKTEPEQFHQFNFASLSSLVSFRLEDENLLTFSSPPVPATVSTTTEAVPDQPSADPHVTLGDSSSILSDNSKEVNQFRLDEETLPESGEKPNQFSLEEGNSLHENRDEVTEVLDEHSLESDSSFTNSVVVPSTPDHGAEMNPPPRKEHSATPPRGLVVDQVETRDETNNVVTSSAPESSAEAAGVGEEVSAAPSTPSTGNSDAAVSEIPADVVVSPSNLQGTANTYENELMRRRPAVVESESGVRSSADRHPSIDQNSNLSPNDFNDREHNESRSAAGELDRGISDHLEPLTDLSNFATTDADDQSQRPRSKTIKDFFTASEMTLRRPSTIEIKKRDKETRSLLRAVEQKAIAEAAPIDHLRFALPPPSARGSSRRHSLSERSLEFAGLALTPIKVPTRDRAPVQGTLDQKHGSGPQGPQGAPKRRGESSRTSGLSGSKSPQVESSPGQRRNGDPLGVGGSPSPYGKTQSGYLKKGGGGIPSPSSSVASSRTPHTPQSTTSSGSEISPKQNPFKRSPGIYSSPVQREKRSADIPASVLLNTSRMSTSVNFGRMSTSVNLPSAGERLSNSRQTSTRSTTESLKPPGGQKKSPVQDVRKAPDRTTSRPAFSTSTAVPKSRTVPSTTTAAKEKLTGRRTPVSNLLIYEQQQPTLRSTDPYSLALSVCMQPSEDLCKISTG</sequence>
<organism evidence="2 3">
    <name type="scientific">Riccia sorocarpa</name>
    <dbReference type="NCBI Taxonomy" id="122646"/>
    <lineage>
        <taxon>Eukaryota</taxon>
        <taxon>Viridiplantae</taxon>
        <taxon>Streptophyta</taxon>
        <taxon>Embryophyta</taxon>
        <taxon>Marchantiophyta</taxon>
        <taxon>Marchantiopsida</taxon>
        <taxon>Marchantiidae</taxon>
        <taxon>Marchantiales</taxon>
        <taxon>Ricciaceae</taxon>
        <taxon>Riccia</taxon>
    </lineage>
</organism>